<keyword evidence="3" id="KW-1185">Reference proteome</keyword>
<evidence type="ECO:0000256" key="1">
    <source>
        <dbReference type="SAM" id="MobiDB-lite"/>
    </source>
</evidence>
<gene>
    <name evidence="2" type="ORF">IW256_003372</name>
</gene>
<evidence type="ECO:0000313" key="3">
    <source>
        <dbReference type="Proteomes" id="UP000614047"/>
    </source>
</evidence>
<accession>A0A931DIA9</accession>
<reference evidence="2" key="1">
    <citation type="submission" date="2020-11" db="EMBL/GenBank/DDBJ databases">
        <title>Sequencing the genomes of 1000 actinobacteria strains.</title>
        <authorList>
            <person name="Klenk H.-P."/>
        </authorList>
    </citation>
    <scope>NUCLEOTIDE SEQUENCE</scope>
    <source>
        <strain evidence="2">DSM 43175</strain>
    </source>
</reference>
<feature type="region of interest" description="Disordered" evidence="1">
    <location>
        <begin position="1"/>
        <end position="34"/>
    </location>
</feature>
<dbReference type="RefSeq" id="WP_197011889.1">
    <property type="nucleotide sequence ID" value="NZ_BAABES010000004.1"/>
</dbReference>
<organism evidence="2 3">
    <name type="scientific">Actinomadura viridis</name>
    <dbReference type="NCBI Taxonomy" id="58110"/>
    <lineage>
        <taxon>Bacteria</taxon>
        <taxon>Bacillati</taxon>
        <taxon>Actinomycetota</taxon>
        <taxon>Actinomycetes</taxon>
        <taxon>Streptosporangiales</taxon>
        <taxon>Thermomonosporaceae</taxon>
        <taxon>Actinomadura</taxon>
    </lineage>
</organism>
<dbReference type="Proteomes" id="UP000614047">
    <property type="component" value="Unassembled WGS sequence"/>
</dbReference>
<dbReference type="EMBL" id="JADOUA010000001">
    <property type="protein sequence ID" value="MBG6089259.1"/>
    <property type="molecule type" value="Genomic_DNA"/>
</dbReference>
<dbReference type="AlphaFoldDB" id="A0A931DIA9"/>
<feature type="compositionally biased region" description="Basic and acidic residues" evidence="1">
    <location>
        <begin position="1"/>
        <end position="17"/>
    </location>
</feature>
<comment type="caution">
    <text evidence="2">The sequence shown here is derived from an EMBL/GenBank/DDBJ whole genome shotgun (WGS) entry which is preliminary data.</text>
</comment>
<evidence type="ECO:0000313" key="2">
    <source>
        <dbReference type="EMBL" id="MBG6089259.1"/>
    </source>
</evidence>
<sequence>MPDRGRAAAPEPPRKPPAEPGGHRRLLQDADADGFRDRWREVQTGFVDDPREAVSRADALASEVVDALGEALTRRRRELERSVDAGAAGDGQASETERLRLALRRYRELVDQMLAT</sequence>
<name>A0A931DIA9_9ACTN</name>
<proteinExistence type="predicted"/>
<protein>
    <submittedName>
        <fullName evidence="2">Uncharacterized protein</fullName>
    </submittedName>
</protein>